<protein>
    <recommendedName>
        <fullName evidence="3">Restriction endonuclease</fullName>
    </recommendedName>
</protein>
<comment type="caution">
    <text evidence="1">The sequence shown here is derived from an EMBL/GenBank/DDBJ whole genome shotgun (WGS) entry which is preliminary data.</text>
</comment>
<sequence>MPALVFDEPAVARTAQLAGTEPRVNWFLELTRPEAVEGRRIVNDLYSRFPDDNGRMKANLRSSDEKRLFTALDELLVHDLLLSGYRLDYEEGEGTRPDFRLYDQDDGSYVAAVEVVTLFLRNDWNAEERRHAELQDALNARLRLSTHSVMFEVRRWDATPSVKHMAKWIGETIDELRSDPSVLPVDAFGIQKKVYSTRVVDIVVDFWPLIPGAVVGESRNVVLGGAAVGGWVDSNLRLRERLDEKAAKYDLRGKPLAIVVGVRDPMCDVGEVHQALVGSEEVVVATLESRRKGDGFFGRWGDRRVAKREHVSAVFSVHEWFPGGPYRPRITRFDNPLAAAPFPTDALSVDGHWGATERGPTHVRADWLVRPGPPIPVGMTSDR</sequence>
<proteinExistence type="predicted"/>
<gene>
    <name evidence="1" type="ORF">Ade02nite_67110</name>
</gene>
<evidence type="ECO:0008006" key="3">
    <source>
        <dbReference type="Google" id="ProtNLM"/>
    </source>
</evidence>
<dbReference type="EMBL" id="BOMI01000136">
    <property type="protein sequence ID" value="GID78070.1"/>
    <property type="molecule type" value="Genomic_DNA"/>
</dbReference>
<organism evidence="1 2">
    <name type="scientific">Paractinoplanes deccanensis</name>
    <dbReference type="NCBI Taxonomy" id="113561"/>
    <lineage>
        <taxon>Bacteria</taxon>
        <taxon>Bacillati</taxon>
        <taxon>Actinomycetota</taxon>
        <taxon>Actinomycetes</taxon>
        <taxon>Micromonosporales</taxon>
        <taxon>Micromonosporaceae</taxon>
        <taxon>Paractinoplanes</taxon>
    </lineage>
</organism>
<evidence type="ECO:0000313" key="1">
    <source>
        <dbReference type="EMBL" id="GID78070.1"/>
    </source>
</evidence>
<evidence type="ECO:0000313" key="2">
    <source>
        <dbReference type="Proteomes" id="UP000609879"/>
    </source>
</evidence>
<reference evidence="1 2" key="1">
    <citation type="submission" date="2021-01" db="EMBL/GenBank/DDBJ databases">
        <title>Whole genome shotgun sequence of Actinoplanes deccanensis NBRC 13994.</title>
        <authorList>
            <person name="Komaki H."/>
            <person name="Tamura T."/>
        </authorList>
    </citation>
    <scope>NUCLEOTIDE SEQUENCE [LARGE SCALE GENOMIC DNA]</scope>
    <source>
        <strain evidence="1 2">NBRC 13994</strain>
    </source>
</reference>
<accession>A0ABQ3YDR6</accession>
<dbReference type="Proteomes" id="UP000609879">
    <property type="component" value="Unassembled WGS sequence"/>
</dbReference>
<dbReference type="RefSeq" id="WP_203772645.1">
    <property type="nucleotide sequence ID" value="NZ_BAAABO010000018.1"/>
</dbReference>
<name>A0ABQ3YDR6_9ACTN</name>
<keyword evidence="2" id="KW-1185">Reference proteome</keyword>